<keyword evidence="1" id="KW-0812">Transmembrane</keyword>
<dbReference type="Gene3D" id="3.10.20.30">
    <property type="match status" value="1"/>
</dbReference>
<keyword evidence="1" id="KW-1133">Transmembrane helix</keyword>
<dbReference type="InterPro" id="IPR009051">
    <property type="entry name" value="Helical_ferredxn"/>
</dbReference>
<dbReference type="GO" id="GO:0009055">
    <property type="term" value="F:electron transfer activity"/>
    <property type="evidence" value="ECO:0007669"/>
    <property type="project" value="InterPro"/>
</dbReference>
<dbReference type="GO" id="GO:0051536">
    <property type="term" value="F:iron-sulfur cluster binding"/>
    <property type="evidence" value="ECO:0007669"/>
    <property type="project" value="InterPro"/>
</dbReference>
<dbReference type="Pfam" id="PF13085">
    <property type="entry name" value="Fer2_3"/>
    <property type="match status" value="1"/>
</dbReference>
<dbReference type="InterPro" id="IPR036010">
    <property type="entry name" value="2Fe-2S_ferredoxin-like_sf"/>
</dbReference>
<keyword evidence="1" id="KW-0472">Membrane</keyword>
<proteinExistence type="predicted"/>
<evidence type="ECO:0000256" key="1">
    <source>
        <dbReference type="SAM" id="Phobius"/>
    </source>
</evidence>
<accession>A0AAV5MPK0</accession>
<evidence type="ECO:0000259" key="2">
    <source>
        <dbReference type="Pfam" id="PF13085"/>
    </source>
</evidence>
<dbReference type="Gene3D" id="1.10.1060.10">
    <property type="entry name" value="Alpha-helical ferredoxin"/>
    <property type="match status" value="1"/>
</dbReference>
<dbReference type="GO" id="GO:0005739">
    <property type="term" value="C:mitochondrion"/>
    <property type="evidence" value="ECO:0007669"/>
    <property type="project" value="TreeGrafter"/>
</dbReference>
<reference evidence="3 4" key="1">
    <citation type="journal article" date="2021" name="Commun. Biol.">
        <title>The genome of Shorea leprosula (Dipterocarpaceae) highlights the ecological relevance of drought in aseasonal tropical rainforests.</title>
        <authorList>
            <person name="Ng K.K.S."/>
            <person name="Kobayashi M.J."/>
            <person name="Fawcett J.A."/>
            <person name="Hatakeyama M."/>
            <person name="Paape T."/>
            <person name="Ng C.H."/>
            <person name="Ang C.C."/>
            <person name="Tnah L.H."/>
            <person name="Lee C.T."/>
            <person name="Nishiyama T."/>
            <person name="Sese J."/>
            <person name="O'Brien M.J."/>
            <person name="Copetti D."/>
            <person name="Mohd Noor M.I."/>
            <person name="Ong R.C."/>
            <person name="Putra M."/>
            <person name="Sireger I.Z."/>
            <person name="Indrioko S."/>
            <person name="Kosugi Y."/>
            <person name="Izuno A."/>
            <person name="Isagi Y."/>
            <person name="Lee S.L."/>
            <person name="Shimizu K.K."/>
        </authorList>
    </citation>
    <scope>NUCLEOTIDE SEQUENCE [LARGE SCALE GENOMIC DNA]</scope>
    <source>
        <strain evidence="3">214</strain>
    </source>
</reference>
<dbReference type="AlphaFoldDB" id="A0AAV5MPK0"/>
<evidence type="ECO:0000313" key="3">
    <source>
        <dbReference type="EMBL" id="GKV51358.1"/>
    </source>
</evidence>
<feature type="domain" description="Succinate dehydogenase/fumarate reductase N-terminal" evidence="2">
    <location>
        <begin position="58"/>
        <end position="105"/>
    </location>
</feature>
<dbReference type="Proteomes" id="UP001054252">
    <property type="component" value="Unassembled WGS sequence"/>
</dbReference>
<organism evidence="3 4">
    <name type="scientific">Rubroshorea leprosula</name>
    <dbReference type="NCBI Taxonomy" id="152421"/>
    <lineage>
        <taxon>Eukaryota</taxon>
        <taxon>Viridiplantae</taxon>
        <taxon>Streptophyta</taxon>
        <taxon>Embryophyta</taxon>
        <taxon>Tracheophyta</taxon>
        <taxon>Spermatophyta</taxon>
        <taxon>Magnoliopsida</taxon>
        <taxon>eudicotyledons</taxon>
        <taxon>Gunneridae</taxon>
        <taxon>Pentapetalae</taxon>
        <taxon>rosids</taxon>
        <taxon>malvids</taxon>
        <taxon>Malvales</taxon>
        <taxon>Dipterocarpaceae</taxon>
        <taxon>Rubroshorea</taxon>
    </lineage>
</organism>
<dbReference type="GO" id="GO:0022904">
    <property type="term" value="P:respiratory electron transport chain"/>
    <property type="evidence" value="ECO:0007669"/>
    <property type="project" value="TreeGrafter"/>
</dbReference>
<protein>
    <recommendedName>
        <fullName evidence="2">Succinate dehydogenase/fumarate reductase N-terminal domain-containing protein</fullName>
    </recommendedName>
</protein>
<dbReference type="SUPFAM" id="SSF54292">
    <property type="entry name" value="2Fe-2S ferredoxin-like"/>
    <property type="match status" value="1"/>
</dbReference>
<dbReference type="InterPro" id="IPR050573">
    <property type="entry name" value="SDH/FRD_Iron-Sulfur"/>
</dbReference>
<dbReference type="GO" id="GO:0009060">
    <property type="term" value="P:aerobic respiration"/>
    <property type="evidence" value="ECO:0007669"/>
    <property type="project" value="TreeGrafter"/>
</dbReference>
<evidence type="ECO:0000313" key="4">
    <source>
        <dbReference type="Proteomes" id="UP001054252"/>
    </source>
</evidence>
<feature type="transmembrane region" description="Helical" evidence="1">
    <location>
        <begin position="184"/>
        <end position="206"/>
    </location>
</feature>
<name>A0AAV5MPK0_9ROSI</name>
<sequence>MGLQDSEFVEQNLIPDSCVVDGSGFDRGRPRSGFAVVKRKGLRVTRRRHKLWVFPWVFGSCAMNIDGCNGLACLTKIPFGPESTITPLPHMFVIKNLVVDMTNFYNHHKSIEPWLKRKDLQLVTGKEILQSKKDRAKLDGMYKCIHNFPCSSFFFLLFILSLSLLPSSSSPDLGFSQTQIWVSQTQICLPFPLILVSFIALGRALFVDGHLSSFIYITRN</sequence>
<comment type="caution">
    <text evidence="3">The sequence shown here is derived from an EMBL/GenBank/DDBJ whole genome shotgun (WGS) entry which is preliminary data.</text>
</comment>
<dbReference type="InterPro" id="IPR012675">
    <property type="entry name" value="Beta-grasp_dom_sf"/>
</dbReference>
<gene>
    <name evidence="3" type="ORF">SLEP1_g58025</name>
</gene>
<dbReference type="PANTHER" id="PTHR11921:SF29">
    <property type="entry name" value="SUCCINATE DEHYDROGENASE [UBIQUINONE] IRON-SULFUR SUBUNIT, MITOCHONDRIAL"/>
    <property type="match status" value="1"/>
</dbReference>
<dbReference type="EMBL" id="BPVZ01000491">
    <property type="protein sequence ID" value="GKV51358.1"/>
    <property type="molecule type" value="Genomic_DNA"/>
</dbReference>
<dbReference type="SUPFAM" id="SSF46548">
    <property type="entry name" value="alpha-helical ferredoxin"/>
    <property type="match status" value="1"/>
</dbReference>
<dbReference type="InterPro" id="IPR025192">
    <property type="entry name" value="Succ_DH/fum_Rdtase_N"/>
</dbReference>
<keyword evidence="4" id="KW-1185">Reference proteome</keyword>
<feature type="transmembrane region" description="Helical" evidence="1">
    <location>
        <begin position="144"/>
        <end position="164"/>
    </location>
</feature>
<dbReference type="PANTHER" id="PTHR11921">
    <property type="entry name" value="SUCCINATE DEHYDROGENASE IRON-SULFUR PROTEIN"/>
    <property type="match status" value="1"/>
</dbReference>